<dbReference type="Gene3D" id="3.10.350.10">
    <property type="entry name" value="LysM domain"/>
    <property type="match status" value="4"/>
</dbReference>
<dbReference type="Pfam" id="PF13458">
    <property type="entry name" value="Peripla_BP_6"/>
    <property type="match status" value="1"/>
</dbReference>
<dbReference type="InterPro" id="IPR018392">
    <property type="entry name" value="LysM"/>
</dbReference>
<dbReference type="GO" id="GO:0016020">
    <property type="term" value="C:membrane"/>
    <property type="evidence" value="ECO:0007669"/>
    <property type="project" value="UniProtKB-SubCell"/>
</dbReference>
<evidence type="ECO:0000259" key="4">
    <source>
        <dbReference type="PROSITE" id="PS51782"/>
    </source>
</evidence>
<keyword evidence="6" id="KW-1185">Reference proteome</keyword>
<protein>
    <submittedName>
        <fullName evidence="5">Peptidoglycan-binding lysin domain protein</fullName>
    </submittedName>
</protein>
<dbReference type="RefSeq" id="WP_013597763.1">
    <property type="nucleotide sequence ID" value="NC_015144.1"/>
</dbReference>
<dbReference type="eggNOG" id="COG0683">
    <property type="taxonomic scope" value="Bacteria"/>
</dbReference>
<feature type="signal peptide" evidence="3">
    <location>
        <begin position="1"/>
        <end position="18"/>
    </location>
</feature>
<dbReference type="InterPro" id="IPR028081">
    <property type="entry name" value="Leu-bd"/>
</dbReference>
<proteinExistence type="inferred from homology"/>
<dbReference type="PANTHER" id="PTHR33734">
    <property type="entry name" value="LYSM DOMAIN-CONTAINING GPI-ANCHORED PROTEIN 2"/>
    <property type="match status" value="1"/>
</dbReference>
<accession>F0P024</accession>
<dbReference type="eggNOG" id="COG1388">
    <property type="taxonomic scope" value="Bacteria"/>
</dbReference>
<comment type="similarity">
    <text evidence="1">Belongs to the leucine-binding protein family.</text>
</comment>
<evidence type="ECO:0000256" key="1">
    <source>
        <dbReference type="ARBA" id="ARBA00010062"/>
    </source>
</evidence>
<name>F0P024_WEEVC</name>
<dbReference type="Gene3D" id="3.40.50.2300">
    <property type="match status" value="1"/>
</dbReference>
<dbReference type="CDD" id="cd00118">
    <property type="entry name" value="LysM"/>
    <property type="match status" value="4"/>
</dbReference>
<dbReference type="PANTHER" id="PTHR33734:SF22">
    <property type="entry name" value="MEMBRANE-BOUND LYTIC MUREIN TRANSGLYCOSYLASE D"/>
    <property type="match status" value="1"/>
</dbReference>
<dbReference type="Proteomes" id="UP000008641">
    <property type="component" value="Chromosome"/>
</dbReference>
<organism evidence="5 6">
    <name type="scientific">Weeksella virosa (strain ATCC 43766 / DSM 16922 / JCM 21250 / CCUG 30538 / CDC 9751 / IAM 14551 / NBRC 16016 / NCTC 11634 / CL345/78)</name>
    <dbReference type="NCBI Taxonomy" id="865938"/>
    <lineage>
        <taxon>Bacteria</taxon>
        <taxon>Pseudomonadati</taxon>
        <taxon>Bacteroidota</taxon>
        <taxon>Flavobacteriia</taxon>
        <taxon>Flavobacteriales</taxon>
        <taxon>Weeksellaceae</taxon>
        <taxon>Weeksella</taxon>
    </lineage>
</organism>
<dbReference type="AlphaFoldDB" id="F0P024"/>
<evidence type="ECO:0000256" key="2">
    <source>
        <dbReference type="ARBA" id="ARBA00022729"/>
    </source>
</evidence>
<evidence type="ECO:0000313" key="5">
    <source>
        <dbReference type="EMBL" id="ADX67371.1"/>
    </source>
</evidence>
<feature type="domain" description="LysM" evidence="4">
    <location>
        <begin position="162"/>
        <end position="206"/>
    </location>
</feature>
<dbReference type="HOGENOM" id="CLU_028261_0_0_10"/>
<dbReference type="Pfam" id="PF01476">
    <property type="entry name" value="LysM"/>
    <property type="match status" value="4"/>
</dbReference>
<dbReference type="SUPFAM" id="SSF53822">
    <property type="entry name" value="Periplasmic binding protein-like I"/>
    <property type="match status" value="1"/>
</dbReference>
<keyword evidence="2 3" id="KW-0732">Signal</keyword>
<feature type="domain" description="LysM" evidence="4">
    <location>
        <begin position="220"/>
        <end position="264"/>
    </location>
</feature>
<dbReference type="STRING" id="865938.Weevi_0655"/>
<dbReference type="KEGG" id="wvi:Weevi_0655"/>
<sequence>MKKILTFVFLFISFSLYAQQTHTVKAKETVYGISKKYNISQEALLKANPKIESRGLHPGDVLTIPSKDGKIFKVEEEPKLPKNNQTLTPPSLPKDDNNYTYLLIEPKETIYSLTKKYDISEATLVSLNPQLKHGLKAGDIIRLPKTSNKNSTTTEKEIVPDGMHLVRKGETLYSIAKKYNFKVEDFYATNPDLQTKGTQEGMYLIIPRKGSNAIIRDNFIEHKVKAGETIYGLTTEYQVSMDQLLKANANLATKGLLEGSVLRIPLQEGAKITTTASVSELKRISDNEINVVMFFPFDLGKGNLSKNLAMNFFSGSKVALEKLAKEGKNVNVKVIDSERDVNKLFQINDEYDLNKADVIIGPFYASSVEQAAQMLSNANIPIVSPFANANNLDNYGNVIMATPRDEVLADQIINEIAKDYAKEQIYLLTEDKYKDLAEYTRKELTKKLKANVVIVTDVNKVVQPTEVIGADKYVKPIVTVLISDNDQLGISYLNKLKTFDVSNLKAFGIKSVSVYDIFSKNNQANIEALKAIGFVYSTSRLMNIYGTKEQEILKLFNDNYCSAPSDYEQFGYDVTYDIISRMNFKGDFTGNLSAENTQLSSRFSYKRLGNNKAYVNDAVRVVRLSN</sequence>
<dbReference type="OrthoDB" id="2149800at2"/>
<dbReference type="InterPro" id="IPR036779">
    <property type="entry name" value="LysM_dom_sf"/>
</dbReference>
<dbReference type="PROSITE" id="PS51782">
    <property type="entry name" value="LYSM"/>
    <property type="match status" value="3"/>
</dbReference>
<dbReference type="SUPFAM" id="SSF54106">
    <property type="entry name" value="LysM domain"/>
    <property type="match status" value="3"/>
</dbReference>
<evidence type="ECO:0000313" key="6">
    <source>
        <dbReference type="Proteomes" id="UP000008641"/>
    </source>
</evidence>
<feature type="domain" description="LysM" evidence="4">
    <location>
        <begin position="20"/>
        <end position="64"/>
    </location>
</feature>
<reference evidence="6" key="2">
    <citation type="journal article" date="2011" name="Stand. Genomic Sci.">
        <title>Complete genome sequence of Weeksella virosa type strain (9751T).</title>
        <authorList>
            <person name="Lang E."/>
            <person name="Teshima H."/>
            <person name="Lucas S."/>
            <person name="Lapidus A."/>
            <person name="Hammon N."/>
            <person name="Deshpande S."/>
            <person name="Nolan M."/>
            <person name="Cheng J."/>
            <person name="Pitluck S."/>
            <person name="Liolios K."/>
            <person name="Pagani I."/>
            <person name="Mikhailova N."/>
            <person name="Ivanova N."/>
            <person name="Mavromatis K."/>
            <person name="Pati A."/>
            <person name="Tapia R."/>
            <person name="Han C."/>
            <person name="Goodwin L."/>
            <person name="Chen A."/>
            <person name="Palaniappan K."/>
            <person name="Land M."/>
            <person name="Hauser L."/>
            <person name="Chang Y."/>
            <person name="Jeffries C."/>
            <person name="Brambilla E."/>
            <person name="Kopitz M."/>
            <person name="Rohde M."/>
            <person name="Goker M."/>
            <person name="Tindall B."/>
            <person name="Detter J."/>
            <person name="Woyke T."/>
            <person name="Bristow J."/>
            <person name="Eisen J."/>
            <person name="Markowitz V."/>
            <person name="Hugenholtz P."/>
            <person name="Klenk H."/>
            <person name="Kyrpides N."/>
        </authorList>
    </citation>
    <scope>NUCLEOTIDE SEQUENCE [LARGE SCALE GENOMIC DNA]</scope>
    <source>
        <strain evidence="6">ATCC 43766 / DSM 16922 / JCM 21250 / NBRC 16016 / NCTC 11634 / CL345/78</strain>
    </source>
</reference>
<dbReference type="SMART" id="SM00257">
    <property type="entry name" value="LysM"/>
    <property type="match status" value="4"/>
</dbReference>
<dbReference type="CDD" id="cd06268">
    <property type="entry name" value="PBP1_ABC_transporter_LIVBP-like"/>
    <property type="match status" value="1"/>
</dbReference>
<dbReference type="GO" id="GO:0008932">
    <property type="term" value="F:lytic endotransglycosylase activity"/>
    <property type="evidence" value="ECO:0007669"/>
    <property type="project" value="TreeGrafter"/>
</dbReference>
<gene>
    <name evidence="5" type="ordered locus">Weevi_0655</name>
</gene>
<dbReference type="EMBL" id="CP002455">
    <property type="protein sequence ID" value="ADX67371.1"/>
    <property type="molecule type" value="Genomic_DNA"/>
</dbReference>
<evidence type="ECO:0000256" key="3">
    <source>
        <dbReference type="SAM" id="SignalP"/>
    </source>
</evidence>
<reference evidence="5 6" key="1">
    <citation type="journal article" date="2011" name="Stand. Genomic Sci.">
        <title>Complete genome sequence of Weeksella virosa type strain (9751).</title>
        <authorList>
            <person name="Lang E."/>
            <person name="Teshima H."/>
            <person name="Lucas S."/>
            <person name="Lapidus A."/>
            <person name="Hammon N."/>
            <person name="Deshpande S."/>
            <person name="Nolan M."/>
            <person name="Cheng J.F."/>
            <person name="Pitluck S."/>
            <person name="Liolios K."/>
            <person name="Pagani I."/>
            <person name="Mikhailova N."/>
            <person name="Ivanova N."/>
            <person name="Mavromatis K."/>
            <person name="Pati A."/>
            <person name="Tapia R."/>
            <person name="Han C."/>
            <person name="Goodwin L."/>
            <person name="Chen A."/>
            <person name="Palaniappan K."/>
            <person name="Land M."/>
            <person name="Hauser L."/>
            <person name="Chang Y.J."/>
            <person name="Jeffries C.D."/>
            <person name="Brambilla E.M."/>
            <person name="Kopitz M."/>
            <person name="Rohde M."/>
            <person name="Goker M."/>
            <person name="Tindall B.J."/>
            <person name="Detter J.C."/>
            <person name="Woyke T."/>
            <person name="Bristow J."/>
            <person name="Eisen J.A."/>
            <person name="Markowitz V."/>
            <person name="Hugenholtz P."/>
            <person name="Klenk H.P."/>
            <person name="Kyrpides N.C."/>
        </authorList>
    </citation>
    <scope>NUCLEOTIDE SEQUENCE [LARGE SCALE GENOMIC DNA]</scope>
    <source>
        <strain evidence="6">ATCC 43766 / DSM 16922 / JCM 21250 / NBRC 16016 / NCTC 11634 / CL345/78</strain>
    </source>
</reference>
<feature type="chain" id="PRO_5003256370" evidence="3">
    <location>
        <begin position="19"/>
        <end position="626"/>
    </location>
</feature>
<dbReference type="InterPro" id="IPR028082">
    <property type="entry name" value="Peripla_BP_I"/>
</dbReference>